<reference evidence="2 3" key="1">
    <citation type="journal article" date="2018" name="Mol. Biol. Evol.">
        <title>Broad Genomic Sampling Reveals a Smut Pathogenic Ancestry of the Fungal Clade Ustilaginomycotina.</title>
        <authorList>
            <person name="Kijpornyongpan T."/>
            <person name="Mondo S.J."/>
            <person name="Barry K."/>
            <person name="Sandor L."/>
            <person name="Lee J."/>
            <person name="Lipzen A."/>
            <person name="Pangilinan J."/>
            <person name="LaButti K."/>
            <person name="Hainaut M."/>
            <person name="Henrissat B."/>
            <person name="Grigoriev I.V."/>
            <person name="Spatafora J.W."/>
            <person name="Aime M.C."/>
        </authorList>
    </citation>
    <scope>NUCLEOTIDE SEQUENCE [LARGE SCALE GENOMIC DNA]</scope>
    <source>
        <strain evidence="2 3">MCA 4198</strain>
    </source>
</reference>
<keyword evidence="3" id="KW-1185">Reference proteome</keyword>
<dbReference type="GeneID" id="37040303"/>
<evidence type="ECO:0000313" key="3">
    <source>
        <dbReference type="Proteomes" id="UP000245768"/>
    </source>
</evidence>
<dbReference type="InParanoid" id="A0A316YEI9"/>
<protein>
    <recommendedName>
        <fullName evidence="4">Nucleolus and neural progenitor protein-like N-terminal domain-containing protein</fullName>
    </recommendedName>
</protein>
<sequence>MEDSPSSNHDFPSHIAISVKSLRRISMALDHVAAQLTSQTAILDRLWYKSRAQHRRSPWFKSIDGLRRCLGRVLGKKQRSYTVEGAASKRGRSQGVGGQNVAASKRSGQSLQCQESLASLQRHIWSAGEGQQLQDLPSRKRTSKKLTDTIAPEVFLLQLASDVLVLAIQLHEISQRTAKCYAILEAHLRTPPAPTFAPLVASLVSVCAATFAASQAVLWTGHSPTQAAEGTGDGDAKIISLSRVYRIVIDAITVSAPLRPPLYFGGITTVAGKDDRKAKLLSELHSCGRVSALPTTLERSAEADSESKQRQGRLDDLLIEAVVATTSISGDDEDIGEAV</sequence>
<organism evidence="2 3">
    <name type="scientific">Acaromyces ingoldii</name>
    <dbReference type="NCBI Taxonomy" id="215250"/>
    <lineage>
        <taxon>Eukaryota</taxon>
        <taxon>Fungi</taxon>
        <taxon>Dikarya</taxon>
        <taxon>Basidiomycota</taxon>
        <taxon>Ustilaginomycotina</taxon>
        <taxon>Exobasidiomycetes</taxon>
        <taxon>Exobasidiales</taxon>
        <taxon>Cryptobasidiaceae</taxon>
        <taxon>Acaromyces</taxon>
    </lineage>
</organism>
<evidence type="ECO:0000313" key="2">
    <source>
        <dbReference type="EMBL" id="PWN87058.1"/>
    </source>
</evidence>
<name>A0A316YEI9_9BASI</name>
<proteinExistence type="predicted"/>
<dbReference type="Proteomes" id="UP000245768">
    <property type="component" value="Unassembled WGS sequence"/>
</dbReference>
<dbReference type="AlphaFoldDB" id="A0A316YEI9"/>
<accession>A0A316YEI9</accession>
<evidence type="ECO:0000256" key="1">
    <source>
        <dbReference type="SAM" id="MobiDB-lite"/>
    </source>
</evidence>
<dbReference type="EMBL" id="KZ819641">
    <property type="protein sequence ID" value="PWN87058.1"/>
    <property type="molecule type" value="Genomic_DNA"/>
</dbReference>
<evidence type="ECO:0008006" key="4">
    <source>
        <dbReference type="Google" id="ProtNLM"/>
    </source>
</evidence>
<dbReference type="OrthoDB" id="114080at2759"/>
<feature type="region of interest" description="Disordered" evidence="1">
    <location>
        <begin position="84"/>
        <end position="104"/>
    </location>
</feature>
<dbReference type="RefSeq" id="XP_025374256.1">
    <property type="nucleotide sequence ID" value="XM_025518387.1"/>
</dbReference>
<gene>
    <name evidence="2" type="ORF">FA10DRAFT_193164</name>
</gene>